<dbReference type="Proteomes" id="UP000029055">
    <property type="component" value="Unassembled WGS sequence"/>
</dbReference>
<evidence type="ECO:0000259" key="6">
    <source>
        <dbReference type="Pfam" id="PF02776"/>
    </source>
</evidence>
<dbReference type="InterPro" id="IPR012001">
    <property type="entry name" value="Thiamin_PyroP_enz_TPP-bd_dom"/>
</dbReference>
<name>A0A087EA96_9BIFI</name>
<dbReference type="PANTHER" id="PTHR18968">
    <property type="entry name" value="THIAMINE PYROPHOSPHATE ENZYMES"/>
    <property type="match status" value="1"/>
</dbReference>
<dbReference type="Pfam" id="PF00205">
    <property type="entry name" value="TPP_enzyme_M"/>
    <property type="match status" value="1"/>
</dbReference>
<dbReference type="FunFam" id="3.40.50.970:FF:000007">
    <property type="entry name" value="Acetolactate synthase"/>
    <property type="match status" value="1"/>
</dbReference>
<dbReference type="GO" id="GO:0009097">
    <property type="term" value="P:isoleucine biosynthetic process"/>
    <property type="evidence" value="ECO:0007669"/>
    <property type="project" value="TreeGrafter"/>
</dbReference>
<dbReference type="GO" id="GO:0034077">
    <property type="term" value="P:butanediol metabolic process"/>
    <property type="evidence" value="ECO:0007669"/>
    <property type="project" value="InterPro"/>
</dbReference>
<dbReference type="InterPro" id="IPR000399">
    <property type="entry name" value="TPP-bd_CS"/>
</dbReference>
<evidence type="ECO:0000313" key="8">
    <source>
        <dbReference type="Proteomes" id="UP000029055"/>
    </source>
</evidence>
<dbReference type="CDD" id="cd07035">
    <property type="entry name" value="TPP_PYR_POX_like"/>
    <property type="match status" value="1"/>
</dbReference>
<evidence type="ECO:0000313" key="7">
    <source>
        <dbReference type="EMBL" id="KFJ04697.1"/>
    </source>
</evidence>
<protein>
    <submittedName>
        <fullName evidence="7">Acetolactate synthase</fullName>
        <ecNumber evidence="7">2.2.1.6</ecNumber>
    </submittedName>
</protein>
<dbReference type="GO" id="GO:0003984">
    <property type="term" value="F:acetolactate synthase activity"/>
    <property type="evidence" value="ECO:0007669"/>
    <property type="project" value="UniProtKB-EC"/>
</dbReference>
<dbReference type="Gene3D" id="3.40.50.1220">
    <property type="entry name" value="TPP-binding domain"/>
    <property type="match status" value="1"/>
</dbReference>
<feature type="domain" description="Thiamine pyrophosphate enzyme N-terminal TPP-binding" evidence="6">
    <location>
        <begin position="33"/>
        <end position="149"/>
    </location>
</feature>
<dbReference type="InterPro" id="IPR012000">
    <property type="entry name" value="Thiamin_PyroP_enz_cen_dom"/>
</dbReference>
<dbReference type="InterPro" id="IPR012782">
    <property type="entry name" value="Acetolactate_synth_catblc"/>
</dbReference>
<dbReference type="InterPro" id="IPR045229">
    <property type="entry name" value="TPP_enz"/>
</dbReference>
<dbReference type="AlphaFoldDB" id="A0A087EA96"/>
<dbReference type="InterPro" id="IPR011766">
    <property type="entry name" value="TPP_enzyme_TPP-bd"/>
</dbReference>
<comment type="caution">
    <text evidence="7">The sequence shown here is derived from an EMBL/GenBank/DDBJ whole genome shotgun (WGS) entry which is preliminary data.</text>
</comment>
<dbReference type="SUPFAM" id="SSF52518">
    <property type="entry name" value="Thiamin diphosphate-binding fold (THDP-binding)"/>
    <property type="match status" value="2"/>
</dbReference>
<comment type="similarity">
    <text evidence="1 3">Belongs to the TPP enzyme family.</text>
</comment>
<feature type="domain" description="Thiamine pyrophosphate enzyme TPP-binding" evidence="5">
    <location>
        <begin position="441"/>
        <end position="587"/>
    </location>
</feature>
<dbReference type="Gene3D" id="3.40.50.970">
    <property type="match status" value="2"/>
</dbReference>
<dbReference type="InterPro" id="IPR029035">
    <property type="entry name" value="DHS-like_NAD/FAD-binding_dom"/>
</dbReference>
<dbReference type="NCBIfam" id="NF006378">
    <property type="entry name" value="PRK08617.1"/>
    <property type="match status" value="1"/>
</dbReference>
<proteinExistence type="inferred from homology"/>
<dbReference type="InterPro" id="IPR029061">
    <property type="entry name" value="THDP-binding"/>
</dbReference>
<dbReference type="Pfam" id="PF02775">
    <property type="entry name" value="TPP_enzyme_C"/>
    <property type="match status" value="1"/>
</dbReference>
<feature type="domain" description="Thiamine pyrophosphate enzyme central" evidence="4">
    <location>
        <begin position="223"/>
        <end position="357"/>
    </location>
</feature>
<dbReference type="PROSITE" id="PS00187">
    <property type="entry name" value="TPP_ENZYMES"/>
    <property type="match status" value="1"/>
</dbReference>
<dbReference type="GO" id="GO:0005948">
    <property type="term" value="C:acetolactate synthase complex"/>
    <property type="evidence" value="ECO:0007669"/>
    <property type="project" value="TreeGrafter"/>
</dbReference>
<dbReference type="GO" id="GO:0050660">
    <property type="term" value="F:flavin adenine dinucleotide binding"/>
    <property type="evidence" value="ECO:0007669"/>
    <property type="project" value="TreeGrafter"/>
</dbReference>
<dbReference type="SUPFAM" id="SSF52467">
    <property type="entry name" value="DHS-like NAD/FAD-binding domain"/>
    <property type="match status" value="1"/>
</dbReference>
<organism evidence="7 8">
    <name type="scientific">Bifidobacterium subtile</name>
    <dbReference type="NCBI Taxonomy" id="77635"/>
    <lineage>
        <taxon>Bacteria</taxon>
        <taxon>Bacillati</taxon>
        <taxon>Actinomycetota</taxon>
        <taxon>Actinomycetes</taxon>
        <taxon>Bifidobacteriales</taxon>
        <taxon>Bifidobacteriaceae</taxon>
        <taxon>Bifidobacterium</taxon>
    </lineage>
</organism>
<dbReference type="RefSeq" id="WP_024462696.1">
    <property type="nucleotide sequence ID" value="NZ_CP062939.1"/>
</dbReference>
<dbReference type="eggNOG" id="COG0028">
    <property type="taxonomic scope" value="Bacteria"/>
</dbReference>
<dbReference type="NCBIfam" id="TIGR02418">
    <property type="entry name" value="acolac_catab"/>
    <property type="match status" value="1"/>
</dbReference>
<evidence type="ECO:0000259" key="5">
    <source>
        <dbReference type="Pfam" id="PF02775"/>
    </source>
</evidence>
<dbReference type="PANTHER" id="PTHR18968:SF129">
    <property type="entry name" value="ACETOLACTATE SYNTHASE"/>
    <property type="match status" value="1"/>
</dbReference>
<reference evidence="7 8" key="1">
    <citation type="submission" date="2014-03" db="EMBL/GenBank/DDBJ databases">
        <title>Genomics of Bifidobacteria.</title>
        <authorList>
            <person name="Ventura M."/>
            <person name="Milani C."/>
            <person name="Lugli G.A."/>
        </authorList>
    </citation>
    <scope>NUCLEOTIDE SEQUENCE [LARGE SCALE GENOMIC DNA]</scope>
    <source>
        <strain evidence="7 8">LMG 11597</strain>
    </source>
</reference>
<keyword evidence="7" id="KW-0808">Transferase</keyword>
<accession>A0A087EA96</accession>
<dbReference type="STRING" id="77635.BISU_0708"/>
<gene>
    <name evidence="7" type="ORF">BISU_0708</name>
</gene>
<dbReference type="GO" id="GO:0030976">
    <property type="term" value="F:thiamine pyrophosphate binding"/>
    <property type="evidence" value="ECO:0007669"/>
    <property type="project" value="InterPro"/>
</dbReference>
<dbReference type="OrthoDB" id="4494979at2"/>
<dbReference type="EMBL" id="JGZR01000003">
    <property type="protein sequence ID" value="KFJ04697.1"/>
    <property type="molecule type" value="Genomic_DNA"/>
</dbReference>
<evidence type="ECO:0000256" key="1">
    <source>
        <dbReference type="ARBA" id="ARBA00007812"/>
    </source>
</evidence>
<evidence type="ECO:0000256" key="2">
    <source>
        <dbReference type="ARBA" id="ARBA00023052"/>
    </source>
</evidence>
<dbReference type="EC" id="2.2.1.6" evidence="7"/>
<dbReference type="GO" id="GO:0009099">
    <property type="term" value="P:L-valine biosynthetic process"/>
    <property type="evidence" value="ECO:0007669"/>
    <property type="project" value="TreeGrafter"/>
</dbReference>
<keyword evidence="8" id="KW-1185">Reference proteome</keyword>
<evidence type="ECO:0000259" key="4">
    <source>
        <dbReference type="Pfam" id="PF00205"/>
    </source>
</evidence>
<keyword evidence="2 3" id="KW-0786">Thiamine pyrophosphate</keyword>
<evidence type="ECO:0000256" key="3">
    <source>
        <dbReference type="RuleBase" id="RU362132"/>
    </source>
</evidence>
<dbReference type="GO" id="GO:0000287">
    <property type="term" value="F:magnesium ion binding"/>
    <property type="evidence" value="ECO:0007669"/>
    <property type="project" value="InterPro"/>
</dbReference>
<sequence length="607" mass="64929">MGTAAHVLERRSATQANAADGAAAAGAAVATVTASEALVESMIGHGIQYVFGIPGAKVDQLFETLQYCDLPGAPRLIVTRHEQDAALMAAAVGRLTGTPAVVAATSGPGASNLATGLVTATAEGDPVIAIAGQVPRGDISRLTHQSIDSRSMMAPITKSSVEVQDPDILSEAFANAYATAVSAKKGAAFLSVPQDVMGHAVRPEPISRMPAATRQMSNSPALAELLARIRAARLPVILAGMRASERDAAAALRRFLSVNHVPVVETFQGAGVIPRDLERLYFGRVGLFRNQPGDEILRRSDLVITVGYDPIEYEARNWNASSSTPIICIDDVIPEFTREFQPDTVISYGIAPTLVALASLCEARNEHETGAASAAAADAAWHLPKASRSYLDGLRGRLEQESLPPKPMRRGSSDGLGLVHPLQIVNALQRRVSDSMTVSVDVGSHYIWMARNFRSYEPRHLLFSNGMQTLGVGLPWAIAAALVRPGSTVVSVSGDGGFLFSGQELDVAVREHLHIVQLIWNDEHYDMVRFQEISKYGRDAGVALGHVDFVRYAESFGAKGRHVDGETSLDEALDWAFAQDGPVVVDIPVDYSHNHELNESLISDELS</sequence>
<dbReference type="Pfam" id="PF02776">
    <property type="entry name" value="TPP_enzyme_N"/>
    <property type="match status" value="1"/>
</dbReference>